<dbReference type="Proteomes" id="UP000215027">
    <property type="component" value="Chromosome I"/>
</dbReference>
<dbReference type="SUPFAM" id="SSF55315">
    <property type="entry name" value="L30e-like"/>
    <property type="match status" value="1"/>
</dbReference>
<dbReference type="EMBL" id="LN890655">
    <property type="protein sequence ID" value="CUS02958.2"/>
    <property type="molecule type" value="Genomic_DNA"/>
</dbReference>
<accession>A0A160T265</accession>
<keyword evidence="2 6" id="KW-0489">Methyltransferase</keyword>
<dbReference type="OrthoDB" id="9794400at2"/>
<evidence type="ECO:0000256" key="2">
    <source>
        <dbReference type="ARBA" id="ARBA00022603"/>
    </source>
</evidence>
<reference evidence="6" key="1">
    <citation type="submission" date="2016-01" db="EMBL/GenBank/DDBJ databases">
        <authorList>
            <person name="Mcilroy J.S."/>
            <person name="Karst M S."/>
            <person name="Albertsen M."/>
        </authorList>
    </citation>
    <scope>NUCLEOTIDE SEQUENCE</scope>
    <source>
        <strain evidence="6">Cfx-K</strain>
    </source>
</reference>
<dbReference type="GO" id="GO:0032259">
    <property type="term" value="P:methylation"/>
    <property type="evidence" value="ECO:0007669"/>
    <property type="project" value="UniProtKB-KW"/>
</dbReference>
<dbReference type="PANTHER" id="PTHR43191">
    <property type="entry name" value="RRNA METHYLTRANSFERASE 3"/>
    <property type="match status" value="1"/>
</dbReference>
<dbReference type="CDD" id="cd18095">
    <property type="entry name" value="SpoU-like_rRNA-MTase"/>
    <property type="match status" value="1"/>
</dbReference>
<keyword evidence="3" id="KW-0808">Transferase</keyword>
<evidence type="ECO:0000256" key="1">
    <source>
        <dbReference type="ARBA" id="ARBA00007228"/>
    </source>
</evidence>
<dbReference type="Pfam" id="PF22435">
    <property type="entry name" value="MRM3-like_sub_bind"/>
    <property type="match status" value="1"/>
</dbReference>
<dbReference type="PANTHER" id="PTHR43191:SF2">
    <property type="entry name" value="RRNA METHYLTRANSFERASE 3, MITOCHONDRIAL"/>
    <property type="match status" value="1"/>
</dbReference>
<gene>
    <name evidence="6" type="ORF">CFX0092_A1080</name>
</gene>
<proteinExistence type="inferred from homology"/>
<dbReference type="SUPFAM" id="SSF75217">
    <property type="entry name" value="alpha/beta knot"/>
    <property type="match status" value="1"/>
</dbReference>
<sequence>MTDNDYTPAGLIAMIRRVHSPRGRRLAGLYAIEGTRLIERALRAGAALEAVLAAESFISSADPRRHALRGELAAAGCPITVVADETVSELTEGRDLGPILGLVRFPPTMTLAELVATTDSQPPTTTNESPLLPFSPSPLPPCPPAPLLFLTALDIVDPGNAGALTRTAHAAGAAALLAVGTSDPFHPRATRISRGSIFRLPVIHYPNAAELLDDLHRCGVVAVGTTAAGGVPLPTFAWPAAPVAVLMGNEAEGLPPAVAAALDFAVTIPMAAGVDSYSVNAAAAIVCFARQSAVRHGQE</sequence>
<dbReference type="Pfam" id="PF00588">
    <property type="entry name" value="SpoU_methylase"/>
    <property type="match status" value="1"/>
</dbReference>
<dbReference type="AlphaFoldDB" id="A0A160T265"/>
<name>A0A160T265_9CHLR</name>
<dbReference type="GO" id="GO:0008173">
    <property type="term" value="F:RNA methyltransferase activity"/>
    <property type="evidence" value="ECO:0007669"/>
    <property type="project" value="InterPro"/>
</dbReference>
<dbReference type="InterPro" id="IPR051259">
    <property type="entry name" value="rRNA_Methyltransferase"/>
</dbReference>
<keyword evidence="7" id="KW-1185">Reference proteome</keyword>
<dbReference type="RefSeq" id="WP_095042516.1">
    <property type="nucleotide sequence ID" value="NZ_LN890655.1"/>
</dbReference>
<organism evidence="6 7">
    <name type="scientific">Candidatus Promineifilum breve</name>
    <dbReference type="NCBI Taxonomy" id="1806508"/>
    <lineage>
        <taxon>Bacteria</taxon>
        <taxon>Bacillati</taxon>
        <taxon>Chloroflexota</taxon>
        <taxon>Ardenticatenia</taxon>
        <taxon>Candidatus Promineifilales</taxon>
        <taxon>Candidatus Promineifilaceae</taxon>
        <taxon>Candidatus Promineifilum</taxon>
    </lineage>
</organism>
<dbReference type="InterPro" id="IPR001537">
    <property type="entry name" value="SpoU_MeTrfase"/>
</dbReference>
<dbReference type="InterPro" id="IPR053888">
    <property type="entry name" value="MRM3-like_sub_bind"/>
</dbReference>
<evidence type="ECO:0000313" key="7">
    <source>
        <dbReference type="Proteomes" id="UP000215027"/>
    </source>
</evidence>
<dbReference type="InterPro" id="IPR029064">
    <property type="entry name" value="Ribosomal_eL30-like_sf"/>
</dbReference>
<evidence type="ECO:0000259" key="5">
    <source>
        <dbReference type="Pfam" id="PF22435"/>
    </source>
</evidence>
<dbReference type="KEGG" id="pbf:CFX0092_A1080"/>
<comment type="similarity">
    <text evidence="1">Belongs to the class IV-like SAM-binding methyltransferase superfamily. RNA methyltransferase TrmH family.</text>
</comment>
<dbReference type="Gene3D" id="3.40.1280.10">
    <property type="match status" value="1"/>
</dbReference>
<protein>
    <submittedName>
        <fullName evidence="6">RNA methyltransferase</fullName>
    </submittedName>
</protein>
<evidence type="ECO:0000259" key="4">
    <source>
        <dbReference type="Pfam" id="PF00588"/>
    </source>
</evidence>
<dbReference type="Gene3D" id="3.30.1330.30">
    <property type="match status" value="1"/>
</dbReference>
<dbReference type="GO" id="GO:0003723">
    <property type="term" value="F:RNA binding"/>
    <property type="evidence" value="ECO:0007669"/>
    <property type="project" value="InterPro"/>
</dbReference>
<feature type="domain" description="MRM3-like substrate binding" evidence="5">
    <location>
        <begin position="14"/>
        <end position="92"/>
    </location>
</feature>
<evidence type="ECO:0000313" key="6">
    <source>
        <dbReference type="EMBL" id="CUS02958.2"/>
    </source>
</evidence>
<dbReference type="GO" id="GO:0006396">
    <property type="term" value="P:RNA processing"/>
    <property type="evidence" value="ECO:0007669"/>
    <property type="project" value="InterPro"/>
</dbReference>
<evidence type="ECO:0000256" key="3">
    <source>
        <dbReference type="ARBA" id="ARBA00022679"/>
    </source>
</evidence>
<dbReference type="InterPro" id="IPR029028">
    <property type="entry name" value="Alpha/beta_knot_MTases"/>
</dbReference>
<feature type="domain" description="tRNA/rRNA methyltransferase SpoU type" evidence="4">
    <location>
        <begin position="151"/>
        <end position="288"/>
    </location>
</feature>
<dbReference type="InterPro" id="IPR029026">
    <property type="entry name" value="tRNA_m1G_MTases_N"/>
</dbReference>